<dbReference type="InterPro" id="IPR036388">
    <property type="entry name" value="WH-like_DNA-bd_sf"/>
</dbReference>
<evidence type="ECO:0000313" key="2">
    <source>
        <dbReference type="EMBL" id="ATI40736.1"/>
    </source>
</evidence>
<feature type="transmembrane region" description="Helical" evidence="1">
    <location>
        <begin position="99"/>
        <end position="125"/>
    </location>
</feature>
<dbReference type="SUPFAM" id="SSF46894">
    <property type="entry name" value="C-terminal effector domain of the bipartite response regulators"/>
    <property type="match status" value="1"/>
</dbReference>
<keyword evidence="1" id="KW-0812">Transmembrane</keyword>
<accession>A0A291LVH1</accession>
<evidence type="ECO:0008006" key="4">
    <source>
        <dbReference type="Google" id="ProtNLM"/>
    </source>
</evidence>
<sequence length="244" mass="26704">MRTGWRKERRVLDPISSATDTRRRANLLIGGGIAAIVGILAFAAIALFLTLPDGNVFNARVERIFVENDSLTAEAEIRLLEILAASGTAFSDVLGSYRMMLFVLLIFATALLIAALVFLVMIVALNRRLGQIERAGIQVSSLVISREQRMVTLNNMEFKLTEAAIETLAVLAEARLDEDVLNGAEIEAVITGRASADCDEAAGATRIKRLRDALGNQMVSELLIRTIARKGYMLTIDKKAIRMN</sequence>
<keyword evidence="1" id="KW-0472">Membrane</keyword>
<reference evidence="2 3" key="1">
    <citation type="submission" date="2017-05" db="EMBL/GenBank/DDBJ databases">
        <title>Comparative genomic and metabolic analysis of manganese-oxidizing mechanisms in Celeribater manganoxidans DY25T: its adaption to the environment of polymetallic nodule.</title>
        <authorList>
            <person name="Wang X."/>
        </authorList>
    </citation>
    <scope>NUCLEOTIDE SEQUENCE [LARGE SCALE GENOMIC DNA]</scope>
    <source>
        <strain evidence="2 3">DY25</strain>
    </source>
</reference>
<protein>
    <recommendedName>
        <fullName evidence="4">OmpR/PhoB-type domain-containing protein</fullName>
    </recommendedName>
</protein>
<evidence type="ECO:0000313" key="3">
    <source>
        <dbReference type="Proteomes" id="UP000219050"/>
    </source>
</evidence>
<dbReference type="GO" id="GO:0003677">
    <property type="term" value="F:DNA binding"/>
    <property type="evidence" value="ECO:0007669"/>
    <property type="project" value="InterPro"/>
</dbReference>
<organism evidence="2 3">
    <name type="scientific">Pacificitalea manganoxidans</name>
    <dbReference type="NCBI Taxonomy" id="1411902"/>
    <lineage>
        <taxon>Bacteria</taxon>
        <taxon>Pseudomonadati</taxon>
        <taxon>Pseudomonadota</taxon>
        <taxon>Alphaproteobacteria</taxon>
        <taxon>Rhodobacterales</taxon>
        <taxon>Paracoccaceae</taxon>
        <taxon>Pacificitalea</taxon>
    </lineage>
</organism>
<feature type="transmembrane region" description="Helical" evidence="1">
    <location>
        <begin position="27"/>
        <end position="51"/>
    </location>
</feature>
<name>A0A291LVH1_9RHOB</name>
<evidence type="ECO:0000256" key="1">
    <source>
        <dbReference type="SAM" id="Phobius"/>
    </source>
</evidence>
<proteinExistence type="predicted"/>
<keyword evidence="3" id="KW-1185">Reference proteome</keyword>
<dbReference type="AlphaFoldDB" id="A0A291LVH1"/>
<dbReference type="OrthoDB" id="7842088at2"/>
<keyword evidence="1" id="KW-1133">Transmembrane helix</keyword>
<dbReference type="KEGG" id="cmag:CBW24_01065"/>
<dbReference type="Proteomes" id="UP000219050">
    <property type="component" value="Chromosome"/>
</dbReference>
<dbReference type="GO" id="GO:0006355">
    <property type="term" value="P:regulation of DNA-templated transcription"/>
    <property type="evidence" value="ECO:0007669"/>
    <property type="project" value="InterPro"/>
</dbReference>
<gene>
    <name evidence="2" type="ORF">CBW24_01065</name>
</gene>
<dbReference type="EMBL" id="CP021404">
    <property type="protein sequence ID" value="ATI40736.1"/>
    <property type="molecule type" value="Genomic_DNA"/>
</dbReference>
<dbReference type="Gene3D" id="1.10.10.10">
    <property type="entry name" value="Winged helix-like DNA-binding domain superfamily/Winged helix DNA-binding domain"/>
    <property type="match status" value="1"/>
</dbReference>
<dbReference type="InterPro" id="IPR016032">
    <property type="entry name" value="Sig_transdc_resp-reg_C-effctor"/>
</dbReference>